<name>A0A0A8XS02_ARUDO</name>
<dbReference type="EMBL" id="GBRH01282337">
    <property type="protein sequence ID" value="JAD15558.1"/>
    <property type="molecule type" value="Transcribed_RNA"/>
</dbReference>
<reference evidence="1" key="1">
    <citation type="submission" date="2014-09" db="EMBL/GenBank/DDBJ databases">
        <authorList>
            <person name="Magalhaes I.L.F."/>
            <person name="Oliveira U."/>
            <person name="Santos F.R."/>
            <person name="Vidigal T.H.D.A."/>
            <person name="Brescovit A.D."/>
            <person name="Santos A.J."/>
        </authorList>
    </citation>
    <scope>NUCLEOTIDE SEQUENCE</scope>
    <source>
        <tissue evidence="1">Shoot tissue taken approximately 20 cm above the soil surface</tissue>
    </source>
</reference>
<sequence length="57" mass="6548">MRCRLPVLRRLFMVGVRALCMVVCDGVTRCRILRDRAGSSDRHRLLGCQWSQRGSEA</sequence>
<proteinExistence type="predicted"/>
<accession>A0A0A8XS02</accession>
<organism evidence="1">
    <name type="scientific">Arundo donax</name>
    <name type="common">Giant reed</name>
    <name type="synonym">Donax arundinaceus</name>
    <dbReference type="NCBI Taxonomy" id="35708"/>
    <lineage>
        <taxon>Eukaryota</taxon>
        <taxon>Viridiplantae</taxon>
        <taxon>Streptophyta</taxon>
        <taxon>Embryophyta</taxon>
        <taxon>Tracheophyta</taxon>
        <taxon>Spermatophyta</taxon>
        <taxon>Magnoliopsida</taxon>
        <taxon>Liliopsida</taxon>
        <taxon>Poales</taxon>
        <taxon>Poaceae</taxon>
        <taxon>PACMAD clade</taxon>
        <taxon>Arundinoideae</taxon>
        <taxon>Arundineae</taxon>
        <taxon>Arundo</taxon>
    </lineage>
</organism>
<protein>
    <submittedName>
        <fullName evidence="1">Uncharacterized protein</fullName>
    </submittedName>
</protein>
<evidence type="ECO:0000313" key="1">
    <source>
        <dbReference type="EMBL" id="JAD15558.1"/>
    </source>
</evidence>
<reference evidence="1" key="2">
    <citation type="journal article" date="2015" name="Data Brief">
        <title>Shoot transcriptome of the giant reed, Arundo donax.</title>
        <authorList>
            <person name="Barrero R.A."/>
            <person name="Guerrero F.D."/>
            <person name="Moolhuijzen P."/>
            <person name="Goolsby J.A."/>
            <person name="Tidwell J."/>
            <person name="Bellgard S.E."/>
            <person name="Bellgard M.I."/>
        </authorList>
    </citation>
    <scope>NUCLEOTIDE SEQUENCE</scope>
    <source>
        <tissue evidence="1">Shoot tissue taken approximately 20 cm above the soil surface</tissue>
    </source>
</reference>
<dbReference type="AlphaFoldDB" id="A0A0A8XS02"/>